<evidence type="ECO:0000313" key="1">
    <source>
        <dbReference type="EMBL" id="KAL2739536.1"/>
    </source>
</evidence>
<name>A0ABD2C3C0_VESMC</name>
<evidence type="ECO:0000313" key="2">
    <source>
        <dbReference type="Proteomes" id="UP001607303"/>
    </source>
</evidence>
<sequence>MLNNYFLINIFNTHISYWSVIHLREIINIYSVTQKDVIAIRTKVTECICHECRVCVTSRTAVTKSDS</sequence>
<dbReference type="EMBL" id="JAYRBN010000061">
    <property type="protein sequence ID" value="KAL2739536.1"/>
    <property type="molecule type" value="Genomic_DNA"/>
</dbReference>
<gene>
    <name evidence="1" type="ORF">V1477_010925</name>
</gene>
<organism evidence="1 2">
    <name type="scientific">Vespula maculifrons</name>
    <name type="common">Eastern yellow jacket</name>
    <name type="synonym">Wasp</name>
    <dbReference type="NCBI Taxonomy" id="7453"/>
    <lineage>
        <taxon>Eukaryota</taxon>
        <taxon>Metazoa</taxon>
        <taxon>Ecdysozoa</taxon>
        <taxon>Arthropoda</taxon>
        <taxon>Hexapoda</taxon>
        <taxon>Insecta</taxon>
        <taxon>Pterygota</taxon>
        <taxon>Neoptera</taxon>
        <taxon>Endopterygota</taxon>
        <taxon>Hymenoptera</taxon>
        <taxon>Apocrita</taxon>
        <taxon>Aculeata</taxon>
        <taxon>Vespoidea</taxon>
        <taxon>Vespidae</taxon>
        <taxon>Vespinae</taxon>
        <taxon>Vespula</taxon>
    </lineage>
</organism>
<proteinExistence type="predicted"/>
<accession>A0ABD2C3C0</accession>
<protein>
    <submittedName>
        <fullName evidence="1">Uncharacterized protein</fullName>
    </submittedName>
</protein>
<dbReference type="Proteomes" id="UP001607303">
    <property type="component" value="Unassembled WGS sequence"/>
</dbReference>
<reference evidence="1 2" key="1">
    <citation type="journal article" date="2024" name="Ann. Entomol. Soc. Am.">
        <title>Genomic analyses of the southern and eastern yellowjacket wasps (Hymenoptera: Vespidae) reveal evolutionary signatures of social life.</title>
        <authorList>
            <person name="Catto M.A."/>
            <person name="Caine P.B."/>
            <person name="Orr S.E."/>
            <person name="Hunt B.G."/>
            <person name="Goodisman M.A.D."/>
        </authorList>
    </citation>
    <scope>NUCLEOTIDE SEQUENCE [LARGE SCALE GENOMIC DNA]</scope>
    <source>
        <strain evidence="1">232</strain>
        <tissue evidence="1">Head and thorax</tissue>
    </source>
</reference>
<comment type="caution">
    <text evidence="1">The sequence shown here is derived from an EMBL/GenBank/DDBJ whole genome shotgun (WGS) entry which is preliminary data.</text>
</comment>
<dbReference type="AlphaFoldDB" id="A0ABD2C3C0"/>
<keyword evidence="2" id="KW-1185">Reference proteome</keyword>